<dbReference type="InterPro" id="IPR033729">
    <property type="entry name" value="SerRS_core"/>
</dbReference>
<dbReference type="Gene3D" id="1.10.287.40">
    <property type="entry name" value="Serine-tRNA synthetase, tRNA binding domain"/>
    <property type="match status" value="1"/>
</dbReference>
<keyword evidence="8 12" id="KW-0648">Protein biosynthesis</keyword>
<dbReference type="UniPathway" id="UPA00906">
    <property type="reaction ID" value="UER00895"/>
</dbReference>
<comment type="similarity">
    <text evidence="3 12">Belongs to the class-II aminoacyl-tRNA synthetase family. Type-1 seryl-tRNA synthetase subfamily.</text>
</comment>
<gene>
    <name evidence="12" type="primary">serS</name>
    <name evidence="17" type="ORF">A3B50_02040</name>
</gene>
<feature type="binding site" evidence="12">
    <location>
        <begin position="218"/>
        <end position="220"/>
    </location>
    <ligand>
        <name>L-serine</name>
        <dbReference type="ChEBI" id="CHEBI:33384"/>
    </ligand>
</feature>
<evidence type="ECO:0000259" key="16">
    <source>
        <dbReference type="PROSITE" id="PS50862"/>
    </source>
</evidence>
<comment type="subcellular location">
    <subcellularLocation>
        <location evidence="1 12">Cytoplasm</location>
    </subcellularLocation>
</comment>
<evidence type="ECO:0000256" key="8">
    <source>
        <dbReference type="ARBA" id="ARBA00022917"/>
    </source>
</evidence>
<keyword evidence="7 12" id="KW-0067">ATP-binding</keyword>
<dbReference type="CDD" id="cd00770">
    <property type="entry name" value="SerRS_core"/>
    <property type="match status" value="1"/>
</dbReference>
<dbReference type="InterPro" id="IPR010978">
    <property type="entry name" value="tRNA-bd_arm"/>
</dbReference>
<proteinExistence type="inferred from homology"/>
<evidence type="ECO:0000256" key="4">
    <source>
        <dbReference type="ARBA" id="ARBA00022490"/>
    </source>
</evidence>
<dbReference type="PANTHER" id="PTHR43697:SF1">
    <property type="entry name" value="SERINE--TRNA LIGASE"/>
    <property type="match status" value="1"/>
</dbReference>
<comment type="subunit">
    <text evidence="12">Homodimer. The tRNA molecule binds across the dimer.</text>
</comment>
<dbReference type="GO" id="GO:0004828">
    <property type="term" value="F:serine-tRNA ligase activity"/>
    <property type="evidence" value="ECO:0007669"/>
    <property type="project" value="UniProtKB-UniRule"/>
</dbReference>
<dbReference type="SUPFAM" id="SSF46589">
    <property type="entry name" value="tRNA-binding arm"/>
    <property type="match status" value="1"/>
</dbReference>
<sequence length="410" mass="46958">MLDIKFIRENSKVVEKASKDKGITVDIKSVLELDEKYKKLLTNVQELQSKKNRTAKEKNVEEGKKIKEELRKKEIELRNLESKLNEVLYQIPNIGAKDVKVGKSEQENEVIKKYGDPTKFSFELKDHLQLGESLDVIDVKRAAKVSGSRFGYLKNEGALLELALVQLAMETLIKEGFVPVIPPVLVTEDTMSRLGYLENEGGDDMFFLEKDKLFLVGTAEQSIVPIHRDEVLQKKNLPKRYVGYSTSFRRESGSYGKDVKGILRLHQFNKVEMVSFVAPEEGDKEHEYLLSLEEKLFQMLEIPYQVVKMCTGDLGFPAARKYDIEAWMPSQNKYREVTSTSTTTDFQSRRLNIKYQDGNEKKFVHILNGTAFSGRPLIAILENFQEKDGSVRIPQALQKYTGFKEIKPKS</sequence>
<dbReference type="PANTHER" id="PTHR43697">
    <property type="entry name" value="SERYL-TRNA SYNTHETASE"/>
    <property type="match status" value="1"/>
</dbReference>
<protein>
    <recommendedName>
        <fullName evidence="12">Serine--tRNA ligase</fullName>
        <ecNumber evidence="12">6.1.1.11</ecNumber>
    </recommendedName>
    <alternativeName>
        <fullName evidence="12">Seryl-tRNA synthetase</fullName>
        <shortName evidence="12">SerRS</shortName>
    </alternativeName>
    <alternativeName>
        <fullName evidence="12">Seryl-tRNA(Ser/Sec) synthetase</fullName>
    </alternativeName>
</protein>
<dbReference type="Gene3D" id="3.30.930.10">
    <property type="entry name" value="Bira Bifunctional Protein, Domain 2"/>
    <property type="match status" value="1"/>
</dbReference>
<dbReference type="InterPro" id="IPR042103">
    <property type="entry name" value="SerRS_1_N_sf"/>
</dbReference>
<evidence type="ECO:0000256" key="2">
    <source>
        <dbReference type="ARBA" id="ARBA00005045"/>
    </source>
</evidence>
<evidence type="ECO:0000256" key="3">
    <source>
        <dbReference type="ARBA" id="ARBA00010728"/>
    </source>
</evidence>
<dbReference type="AlphaFoldDB" id="A0A1F7J4M5"/>
<dbReference type="GO" id="GO:0005737">
    <property type="term" value="C:cytoplasm"/>
    <property type="evidence" value="ECO:0007669"/>
    <property type="project" value="UniProtKB-SubCell"/>
</dbReference>
<feature type="binding site" evidence="12 14">
    <location>
        <begin position="336"/>
        <end position="339"/>
    </location>
    <ligand>
        <name>ATP</name>
        <dbReference type="ChEBI" id="CHEBI:30616"/>
    </ligand>
</feature>
<feature type="coiled-coil region" evidence="15">
    <location>
        <begin position="30"/>
        <end position="90"/>
    </location>
</feature>
<accession>A0A1F7J4M5</accession>
<dbReference type="EMBL" id="MGAQ01000015">
    <property type="protein sequence ID" value="OGK50542.1"/>
    <property type="molecule type" value="Genomic_DNA"/>
</dbReference>
<evidence type="ECO:0000256" key="11">
    <source>
        <dbReference type="ARBA" id="ARBA00048823"/>
    </source>
</evidence>
<keyword evidence="6 12" id="KW-0547">Nucleotide-binding</keyword>
<dbReference type="GO" id="GO:0006434">
    <property type="term" value="P:seryl-tRNA aminoacylation"/>
    <property type="evidence" value="ECO:0007669"/>
    <property type="project" value="UniProtKB-UniRule"/>
</dbReference>
<evidence type="ECO:0000256" key="14">
    <source>
        <dbReference type="PIRSR" id="PIRSR001529-2"/>
    </source>
</evidence>
<dbReference type="GO" id="GO:0016260">
    <property type="term" value="P:selenocysteine biosynthetic process"/>
    <property type="evidence" value="ECO:0007669"/>
    <property type="project" value="UniProtKB-UniRule"/>
</dbReference>
<feature type="domain" description="Aminoacyl-transfer RNA synthetases class-II family profile" evidence="16">
    <location>
        <begin position="126"/>
        <end position="394"/>
    </location>
</feature>
<feature type="binding site" evidence="13">
    <location>
        <position position="249"/>
    </location>
    <ligand>
        <name>L-serine</name>
        <dbReference type="ChEBI" id="CHEBI:33384"/>
    </ligand>
</feature>
<organism evidence="17 18">
    <name type="scientific">Candidatus Roizmanbacteria bacterium RIFCSPLOWO2_01_FULL_40_42</name>
    <dbReference type="NCBI Taxonomy" id="1802066"/>
    <lineage>
        <taxon>Bacteria</taxon>
        <taxon>Candidatus Roizmaniibacteriota</taxon>
    </lineage>
</organism>
<comment type="caution">
    <text evidence="12">Lacks conserved residue(s) required for the propagation of feature annotation.</text>
</comment>
<dbReference type="Pfam" id="PF00587">
    <property type="entry name" value="tRNA-synt_2b"/>
    <property type="match status" value="1"/>
</dbReference>
<dbReference type="HAMAP" id="MF_00176">
    <property type="entry name" value="Ser_tRNA_synth_type1"/>
    <property type="match status" value="1"/>
</dbReference>
<dbReference type="InterPro" id="IPR045864">
    <property type="entry name" value="aa-tRNA-synth_II/BPL/LPL"/>
</dbReference>
<dbReference type="InterPro" id="IPR015866">
    <property type="entry name" value="Ser-tRNA-synth_1_N"/>
</dbReference>
<dbReference type="PRINTS" id="PR00981">
    <property type="entry name" value="TRNASYNTHSER"/>
</dbReference>
<feature type="binding site" evidence="12 14">
    <location>
        <begin position="249"/>
        <end position="251"/>
    </location>
    <ligand>
        <name>ATP</name>
        <dbReference type="ChEBI" id="CHEBI:30616"/>
    </ligand>
</feature>
<evidence type="ECO:0000256" key="5">
    <source>
        <dbReference type="ARBA" id="ARBA00022598"/>
    </source>
</evidence>
<evidence type="ECO:0000256" key="12">
    <source>
        <dbReference type="HAMAP-Rule" id="MF_00176"/>
    </source>
</evidence>
<keyword evidence="5 12" id="KW-0436">Ligase</keyword>
<keyword evidence="9 12" id="KW-0030">Aminoacyl-tRNA synthetase</keyword>
<dbReference type="NCBIfam" id="TIGR00414">
    <property type="entry name" value="serS"/>
    <property type="match status" value="1"/>
</dbReference>
<dbReference type="PIRSF" id="PIRSF001529">
    <property type="entry name" value="Ser-tRNA-synth_IIa"/>
    <property type="match status" value="1"/>
</dbReference>
<feature type="binding site" evidence="12 13">
    <location>
        <position position="272"/>
    </location>
    <ligand>
        <name>L-serine</name>
        <dbReference type="ChEBI" id="CHEBI:33384"/>
    </ligand>
</feature>
<dbReference type="Proteomes" id="UP000178558">
    <property type="component" value="Unassembled WGS sequence"/>
</dbReference>
<feature type="binding site" evidence="13">
    <location>
        <position position="368"/>
    </location>
    <ligand>
        <name>L-serine</name>
        <dbReference type="ChEBI" id="CHEBI:33384"/>
    </ligand>
</feature>
<evidence type="ECO:0000256" key="9">
    <source>
        <dbReference type="ARBA" id="ARBA00023146"/>
    </source>
</evidence>
<dbReference type="InterPro" id="IPR002314">
    <property type="entry name" value="aa-tRNA-synt_IIb"/>
</dbReference>
<feature type="binding site" evidence="13">
    <location>
        <position position="218"/>
    </location>
    <ligand>
        <name>L-serine</name>
        <dbReference type="ChEBI" id="CHEBI:33384"/>
    </ligand>
</feature>
<dbReference type="EC" id="6.1.1.11" evidence="12"/>
<dbReference type="InterPro" id="IPR002317">
    <property type="entry name" value="Ser-tRNA-ligase_type_1"/>
</dbReference>
<comment type="catalytic activity">
    <reaction evidence="11 12">
        <text>tRNA(Ser) + L-serine + ATP = L-seryl-tRNA(Ser) + AMP + diphosphate + H(+)</text>
        <dbReference type="Rhea" id="RHEA:12292"/>
        <dbReference type="Rhea" id="RHEA-COMP:9669"/>
        <dbReference type="Rhea" id="RHEA-COMP:9703"/>
        <dbReference type="ChEBI" id="CHEBI:15378"/>
        <dbReference type="ChEBI" id="CHEBI:30616"/>
        <dbReference type="ChEBI" id="CHEBI:33019"/>
        <dbReference type="ChEBI" id="CHEBI:33384"/>
        <dbReference type="ChEBI" id="CHEBI:78442"/>
        <dbReference type="ChEBI" id="CHEBI:78533"/>
        <dbReference type="ChEBI" id="CHEBI:456215"/>
        <dbReference type="EC" id="6.1.1.11"/>
    </reaction>
</comment>
<comment type="function">
    <text evidence="12">Catalyzes the attachment of serine to tRNA(Ser). Is also able to aminoacylate tRNA(Sec) with serine, to form the misacylated tRNA L-seryl-tRNA(Sec), which will be further converted into selenocysteinyl-tRNA(Sec).</text>
</comment>
<comment type="pathway">
    <text evidence="2 12">Aminoacyl-tRNA biosynthesis; selenocysteinyl-tRNA(Sec) biosynthesis; L-seryl-tRNA(Sec) from L-serine and tRNA(Sec): step 1/1.</text>
</comment>
<evidence type="ECO:0000256" key="15">
    <source>
        <dbReference type="SAM" id="Coils"/>
    </source>
</evidence>
<evidence type="ECO:0000256" key="1">
    <source>
        <dbReference type="ARBA" id="ARBA00004496"/>
    </source>
</evidence>
<comment type="domain">
    <text evidence="12">Consists of two distinct domains, a catalytic core and a N-terminal extension that is involved in tRNA binding.</text>
</comment>
<keyword evidence="4 12" id="KW-0963">Cytoplasm</keyword>
<feature type="binding site" evidence="12">
    <location>
        <position position="370"/>
    </location>
    <ligand>
        <name>L-serine</name>
        <dbReference type="ChEBI" id="CHEBI:33384"/>
    </ligand>
</feature>
<dbReference type="SUPFAM" id="SSF55681">
    <property type="entry name" value="Class II aaRS and biotin synthetases"/>
    <property type="match status" value="1"/>
</dbReference>
<name>A0A1F7J4M5_9BACT</name>
<comment type="catalytic activity">
    <reaction evidence="10 12">
        <text>tRNA(Sec) + L-serine + ATP = L-seryl-tRNA(Sec) + AMP + diphosphate + H(+)</text>
        <dbReference type="Rhea" id="RHEA:42580"/>
        <dbReference type="Rhea" id="RHEA-COMP:9742"/>
        <dbReference type="Rhea" id="RHEA-COMP:10128"/>
        <dbReference type="ChEBI" id="CHEBI:15378"/>
        <dbReference type="ChEBI" id="CHEBI:30616"/>
        <dbReference type="ChEBI" id="CHEBI:33019"/>
        <dbReference type="ChEBI" id="CHEBI:33384"/>
        <dbReference type="ChEBI" id="CHEBI:78442"/>
        <dbReference type="ChEBI" id="CHEBI:78533"/>
        <dbReference type="ChEBI" id="CHEBI:456215"/>
        <dbReference type="EC" id="6.1.1.11"/>
    </reaction>
</comment>
<dbReference type="PROSITE" id="PS50862">
    <property type="entry name" value="AA_TRNA_LIGASE_II"/>
    <property type="match status" value="1"/>
</dbReference>
<feature type="site" description="Important for serine binding" evidence="13">
    <location>
        <position position="370"/>
    </location>
</feature>
<evidence type="ECO:0000256" key="6">
    <source>
        <dbReference type="ARBA" id="ARBA00022741"/>
    </source>
</evidence>
<dbReference type="Pfam" id="PF02403">
    <property type="entry name" value="Seryl_tRNA_N"/>
    <property type="match status" value="1"/>
</dbReference>
<evidence type="ECO:0000256" key="13">
    <source>
        <dbReference type="PIRSR" id="PIRSR001529-1"/>
    </source>
</evidence>
<evidence type="ECO:0000256" key="7">
    <source>
        <dbReference type="ARBA" id="ARBA00022840"/>
    </source>
</evidence>
<reference evidence="17 18" key="1">
    <citation type="journal article" date="2016" name="Nat. Commun.">
        <title>Thousands of microbial genomes shed light on interconnected biogeochemical processes in an aquifer system.</title>
        <authorList>
            <person name="Anantharaman K."/>
            <person name="Brown C.T."/>
            <person name="Hug L.A."/>
            <person name="Sharon I."/>
            <person name="Castelle C.J."/>
            <person name="Probst A.J."/>
            <person name="Thomas B.C."/>
            <person name="Singh A."/>
            <person name="Wilkins M.J."/>
            <person name="Karaoz U."/>
            <person name="Brodie E.L."/>
            <person name="Williams K.H."/>
            <person name="Hubbard S.S."/>
            <person name="Banfield J.F."/>
        </authorList>
    </citation>
    <scope>NUCLEOTIDE SEQUENCE [LARGE SCALE GENOMIC DNA]</scope>
</reference>
<evidence type="ECO:0000313" key="18">
    <source>
        <dbReference type="Proteomes" id="UP000178558"/>
    </source>
</evidence>
<evidence type="ECO:0000313" key="17">
    <source>
        <dbReference type="EMBL" id="OGK50542.1"/>
    </source>
</evidence>
<dbReference type="InterPro" id="IPR006195">
    <property type="entry name" value="aa-tRNA-synth_II"/>
</dbReference>
<evidence type="ECO:0000256" key="10">
    <source>
        <dbReference type="ARBA" id="ARBA00047929"/>
    </source>
</evidence>
<dbReference type="GO" id="GO:0005524">
    <property type="term" value="F:ATP binding"/>
    <property type="evidence" value="ECO:0007669"/>
    <property type="project" value="UniProtKB-UniRule"/>
</dbReference>
<keyword evidence="15" id="KW-0175">Coiled coil</keyword>
<comment type="caution">
    <text evidence="17">The sequence shown here is derived from an EMBL/GenBank/DDBJ whole genome shotgun (WGS) entry which is preliminary data.</text>
</comment>